<proteinExistence type="predicted"/>
<evidence type="ECO:0000313" key="1">
    <source>
        <dbReference type="EMBL" id="SPU40601.1"/>
    </source>
</evidence>
<sequence length="161" mass="18791">MKKEIVNSLASNYGNEGVSKVERDLRVEQFLKLRKNGIYIEGNRVDFLTEKDIRKAFLNNYLILSAHAQEKMSLRGYSKRDLISLIWTGERTELQFQRNSFKAIIEGFDSSNNPICMVVGCSSIEKFQKDKQLKIITVFPPIKEKFLRRISDYNYKRVSNV</sequence>
<dbReference type="Pfam" id="PF14076">
    <property type="entry name" value="DUF4258"/>
    <property type="match status" value="1"/>
</dbReference>
<organism evidence="1 2">
    <name type="scientific">Lysinibacillus capsici</name>
    <dbReference type="NCBI Taxonomy" id="2115968"/>
    <lineage>
        <taxon>Bacteria</taxon>
        <taxon>Bacillati</taxon>
        <taxon>Bacillota</taxon>
        <taxon>Bacilli</taxon>
        <taxon>Bacillales</taxon>
        <taxon>Bacillaceae</taxon>
        <taxon>Lysinibacillus</taxon>
    </lineage>
</organism>
<evidence type="ECO:0000313" key="2">
    <source>
        <dbReference type="Proteomes" id="UP000251431"/>
    </source>
</evidence>
<dbReference type="AlphaFoldDB" id="A0A2X1BFU0"/>
<name>A0A2X1BFU0_9BACI</name>
<dbReference type="EMBL" id="UAQE01000006">
    <property type="protein sequence ID" value="SPU40601.1"/>
    <property type="molecule type" value="Genomic_DNA"/>
</dbReference>
<reference evidence="1 2" key="1">
    <citation type="submission" date="2018-06" db="EMBL/GenBank/DDBJ databases">
        <authorList>
            <consortium name="Pathogen Informatics"/>
            <person name="Doyle S."/>
        </authorList>
    </citation>
    <scope>NUCLEOTIDE SEQUENCE [LARGE SCALE GENOMIC DNA]</scope>
    <source>
        <strain evidence="1 2">NCTC7582</strain>
    </source>
</reference>
<protein>
    <submittedName>
        <fullName evidence="1">Uncharacterized protein</fullName>
    </submittedName>
</protein>
<accession>A0A2X1BFU0</accession>
<gene>
    <name evidence="1" type="ORF">NCTC7582_05145</name>
</gene>
<dbReference type="InterPro" id="IPR025354">
    <property type="entry name" value="DUF4258"/>
</dbReference>
<dbReference type="Proteomes" id="UP000251431">
    <property type="component" value="Unassembled WGS sequence"/>
</dbReference>